<protein>
    <submittedName>
        <fullName evidence="2">Uncharacterized protein</fullName>
    </submittedName>
</protein>
<name>A0A183LAC9_9TREM</name>
<reference evidence="2 3" key="1">
    <citation type="submission" date="2018-11" db="EMBL/GenBank/DDBJ databases">
        <authorList>
            <consortium name="Pathogen Informatics"/>
        </authorList>
    </citation>
    <scope>NUCLEOTIDE SEQUENCE [LARGE SCALE GENOMIC DNA]</scope>
    <source>
        <strain evidence="2 3">Zambia</strain>
    </source>
</reference>
<feature type="region of interest" description="Disordered" evidence="1">
    <location>
        <begin position="54"/>
        <end position="78"/>
    </location>
</feature>
<dbReference type="EMBL" id="UZAI01000146">
    <property type="protein sequence ID" value="VDO49181.1"/>
    <property type="molecule type" value="Genomic_DNA"/>
</dbReference>
<feature type="compositionally biased region" description="Polar residues" evidence="1">
    <location>
        <begin position="14"/>
        <end position="32"/>
    </location>
</feature>
<sequence length="78" mass="8476">MERPDNVGDREDQSNSNGNEEIQTGSTGSQRNPLDARWIAKVRYGSDADILRSRKGKCSKHSGSCSNAVQKARNALVG</sequence>
<keyword evidence="3" id="KW-1185">Reference proteome</keyword>
<accession>A0A183LAC9</accession>
<gene>
    <name evidence="2" type="ORF">SMRZ_LOCUS754</name>
</gene>
<evidence type="ECO:0000313" key="2">
    <source>
        <dbReference type="EMBL" id="VDO49181.1"/>
    </source>
</evidence>
<organism evidence="2 3">
    <name type="scientific">Schistosoma margrebowiei</name>
    <dbReference type="NCBI Taxonomy" id="48269"/>
    <lineage>
        <taxon>Eukaryota</taxon>
        <taxon>Metazoa</taxon>
        <taxon>Spiralia</taxon>
        <taxon>Lophotrochozoa</taxon>
        <taxon>Platyhelminthes</taxon>
        <taxon>Trematoda</taxon>
        <taxon>Digenea</taxon>
        <taxon>Strigeidida</taxon>
        <taxon>Schistosomatoidea</taxon>
        <taxon>Schistosomatidae</taxon>
        <taxon>Schistosoma</taxon>
    </lineage>
</organism>
<proteinExistence type="predicted"/>
<evidence type="ECO:0000313" key="3">
    <source>
        <dbReference type="Proteomes" id="UP000277204"/>
    </source>
</evidence>
<feature type="region of interest" description="Disordered" evidence="1">
    <location>
        <begin position="1"/>
        <end position="35"/>
    </location>
</feature>
<evidence type="ECO:0000256" key="1">
    <source>
        <dbReference type="SAM" id="MobiDB-lite"/>
    </source>
</evidence>
<dbReference type="AlphaFoldDB" id="A0A183LAC9"/>
<dbReference type="Proteomes" id="UP000277204">
    <property type="component" value="Unassembled WGS sequence"/>
</dbReference>
<feature type="compositionally biased region" description="Basic and acidic residues" evidence="1">
    <location>
        <begin position="1"/>
        <end position="13"/>
    </location>
</feature>